<accession>A0A067RBZ4</accession>
<evidence type="ECO:0000313" key="3">
    <source>
        <dbReference type="Proteomes" id="UP000027135"/>
    </source>
</evidence>
<sequence>MTTHFSSQQLSLYSEIPQDSIESAIHKSTKTDTVRHEQRSGRSQDYITSRGPDNS</sequence>
<keyword evidence="3" id="KW-1185">Reference proteome</keyword>
<name>A0A067RBZ4_ZOONE</name>
<evidence type="ECO:0000313" key="2">
    <source>
        <dbReference type="EMBL" id="KDR20393.1"/>
    </source>
</evidence>
<feature type="compositionally biased region" description="Basic and acidic residues" evidence="1">
    <location>
        <begin position="29"/>
        <end position="42"/>
    </location>
</feature>
<dbReference type="EMBL" id="KK852605">
    <property type="protein sequence ID" value="KDR20393.1"/>
    <property type="molecule type" value="Genomic_DNA"/>
</dbReference>
<protein>
    <submittedName>
        <fullName evidence="2">Uncharacterized protein</fullName>
    </submittedName>
</protein>
<gene>
    <name evidence="2" type="ORF">L798_04927</name>
</gene>
<reference evidence="2 3" key="1">
    <citation type="journal article" date="2014" name="Nat. Commun.">
        <title>Molecular traces of alternative social organization in a termite genome.</title>
        <authorList>
            <person name="Terrapon N."/>
            <person name="Li C."/>
            <person name="Robertson H.M."/>
            <person name="Ji L."/>
            <person name="Meng X."/>
            <person name="Booth W."/>
            <person name="Chen Z."/>
            <person name="Childers C.P."/>
            <person name="Glastad K.M."/>
            <person name="Gokhale K."/>
            <person name="Gowin J."/>
            <person name="Gronenberg W."/>
            <person name="Hermansen R.A."/>
            <person name="Hu H."/>
            <person name="Hunt B.G."/>
            <person name="Huylmans A.K."/>
            <person name="Khalil S.M."/>
            <person name="Mitchell R.D."/>
            <person name="Munoz-Torres M.C."/>
            <person name="Mustard J.A."/>
            <person name="Pan H."/>
            <person name="Reese J.T."/>
            <person name="Scharf M.E."/>
            <person name="Sun F."/>
            <person name="Vogel H."/>
            <person name="Xiao J."/>
            <person name="Yang W."/>
            <person name="Yang Z."/>
            <person name="Yang Z."/>
            <person name="Zhou J."/>
            <person name="Zhu J."/>
            <person name="Brent C.S."/>
            <person name="Elsik C.G."/>
            <person name="Goodisman M.A."/>
            <person name="Liberles D.A."/>
            <person name="Roe R.M."/>
            <person name="Vargo E.L."/>
            <person name="Vilcinskas A."/>
            <person name="Wang J."/>
            <person name="Bornberg-Bauer E."/>
            <person name="Korb J."/>
            <person name="Zhang G."/>
            <person name="Liebig J."/>
        </authorList>
    </citation>
    <scope>NUCLEOTIDE SEQUENCE [LARGE SCALE GENOMIC DNA]</scope>
    <source>
        <tissue evidence="2">Whole organism</tissue>
    </source>
</reference>
<evidence type="ECO:0000256" key="1">
    <source>
        <dbReference type="SAM" id="MobiDB-lite"/>
    </source>
</evidence>
<dbReference type="Proteomes" id="UP000027135">
    <property type="component" value="Unassembled WGS sequence"/>
</dbReference>
<dbReference type="AlphaFoldDB" id="A0A067RBZ4"/>
<dbReference type="InParanoid" id="A0A067RBZ4"/>
<feature type="region of interest" description="Disordered" evidence="1">
    <location>
        <begin position="1"/>
        <end position="55"/>
    </location>
</feature>
<feature type="compositionally biased region" description="Polar residues" evidence="1">
    <location>
        <begin position="43"/>
        <end position="55"/>
    </location>
</feature>
<organism evidence="2 3">
    <name type="scientific">Zootermopsis nevadensis</name>
    <name type="common">Dampwood termite</name>
    <dbReference type="NCBI Taxonomy" id="136037"/>
    <lineage>
        <taxon>Eukaryota</taxon>
        <taxon>Metazoa</taxon>
        <taxon>Ecdysozoa</taxon>
        <taxon>Arthropoda</taxon>
        <taxon>Hexapoda</taxon>
        <taxon>Insecta</taxon>
        <taxon>Pterygota</taxon>
        <taxon>Neoptera</taxon>
        <taxon>Polyneoptera</taxon>
        <taxon>Dictyoptera</taxon>
        <taxon>Blattodea</taxon>
        <taxon>Blattoidea</taxon>
        <taxon>Termitoidae</taxon>
        <taxon>Termopsidae</taxon>
        <taxon>Zootermopsis</taxon>
    </lineage>
</organism>
<proteinExistence type="predicted"/>
<feature type="compositionally biased region" description="Polar residues" evidence="1">
    <location>
        <begin position="1"/>
        <end position="12"/>
    </location>
</feature>